<keyword evidence="1" id="KW-0001">2Fe-2S</keyword>
<protein>
    <submittedName>
        <fullName evidence="6">Uncharacterized Fe-S cluster protein YjdI</fullName>
    </submittedName>
</protein>
<keyword evidence="7" id="KW-1185">Reference proteome</keyword>
<dbReference type="RefSeq" id="WP_222843643.1">
    <property type="nucleotide sequence ID" value="NZ_FOIR01000002.1"/>
</dbReference>
<reference evidence="7" key="1">
    <citation type="submission" date="2016-10" db="EMBL/GenBank/DDBJ databases">
        <authorList>
            <person name="Varghese N."/>
            <person name="Submissions S."/>
        </authorList>
    </citation>
    <scope>NUCLEOTIDE SEQUENCE [LARGE SCALE GENOMIC DNA]</scope>
    <source>
        <strain evidence="7">CGMCC 1.12402</strain>
    </source>
</reference>
<evidence type="ECO:0000256" key="4">
    <source>
        <dbReference type="ARBA" id="ARBA00023014"/>
    </source>
</evidence>
<sequence length="138" mass="15274">MSTEPIVKEYSNGEITVVWKPQACIHSGICLRGLPEVFDLKKRPWVTMDAASSEAIVGLVRDCPSKALSIKGVKFKEEDRSETQVNLIHGGPLIIRGGATVTNRNKEEVFHETVSFCRCGRSNKFPYCDGTHAQPKAK</sequence>
<dbReference type="InterPro" id="IPR010693">
    <property type="entry name" value="Divergent_4Fe-4S_mono-cluster"/>
</dbReference>
<evidence type="ECO:0000256" key="3">
    <source>
        <dbReference type="ARBA" id="ARBA00023004"/>
    </source>
</evidence>
<evidence type="ECO:0000256" key="1">
    <source>
        <dbReference type="ARBA" id="ARBA00022714"/>
    </source>
</evidence>
<keyword evidence="4" id="KW-0411">Iron-sulfur</keyword>
<dbReference type="Gene3D" id="3.40.5.90">
    <property type="entry name" value="CDGSH iron-sulfur domain, mitoNEET-type"/>
    <property type="match status" value="1"/>
</dbReference>
<dbReference type="InterPro" id="IPR018967">
    <property type="entry name" value="FeS-contain_CDGSH-typ"/>
</dbReference>
<dbReference type="InterPro" id="IPR042216">
    <property type="entry name" value="MitoNEET_CISD"/>
</dbReference>
<feature type="domain" description="Iron-binding zinc finger CDGSH type" evidence="5">
    <location>
        <begin position="99"/>
        <end position="138"/>
    </location>
</feature>
<dbReference type="EMBL" id="FOIR01000002">
    <property type="protein sequence ID" value="SEW28942.1"/>
    <property type="molecule type" value="Genomic_DNA"/>
</dbReference>
<dbReference type="GO" id="GO:0005737">
    <property type="term" value="C:cytoplasm"/>
    <property type="evidence" value="ECO:0007669"/>
    <property type="project" value="UniProtKB-ARBA"/>
</dbReference>
<dbReference type="Proteomes" id="UP000199437">
    <property type="component" value="Unassembled WGS sequence"/>
</dbReference>
<dbReference type="GO" id="GO:0046872">
    <property type="term" value="F:metal ion binding"/>
    <property type="evidence" value="ECO:0007669"/>
    <property type="project" value="UniProtKB-KW"/>
</dbReference>
<evidence type="ECO:0000313" key="6">
    <source>
        <dbReference type="EMBL" id="SEW28942.1"/>
    </source>
</evidence>
<dbReference type="Pfam" id="PF06902">
    <property type="entry name" value="Fer4_19"/>
    <property type="match status" value="1"/>
</dbReference>
<evidence type="ECO:0000259" key="5">
    <source>
        <dbReference type="SMART" id="SM00704"/>
    </source>
</evidence>
<organism evidence="6 7">
    <name type="scientific">Roseivirga pacifica</name>
    <dbReference type="NCBI Taxonomy" id="1267423"/>
    <lineage>
        <taxon>Bacteria</taxon>
        <taxon>Pseudomonadati</taxon>
        <taxon>Bacteroidota</taxon>
        <taxon>Cytophagia</taxon>
        <taxon>Cytophagales</taxon>
        <taxon>Roseivirgaceae</taxon>
        <taxon>Roseivirga</taxon>
    </lineage>
</organism>
<evidence type="ECO:0000256" key="2">
    <source>
        <dbReference type="ARBA" id="ARBA00022723"/>
    </source>
</evidence>
<dbReference type="AlphaFoldDB" id="A0A1I0QP32"/>
<keyword evidence="2" id="KW-0479">Metal-binding</keyword>
<evidence type="ECO:0000313" key="7">
    <source>
        <dbReference type="Proteomes" id="UP000199437"/>
    </source>
</evidence>
<keyword evidence="3" id="KW-0408">Iron</keyword>
<dbReference type="GeneID" id="99987209"/>
<gene>
    <name evidence="6" type="ORF">SAMN05216290_2514</name>
</gene>
<proteinExistence type="predicted"/>
<dbReference type="GO" id="GO:0051537">
    <property type="term" value="F:2 iron, 2 sulfur cluster binding"/>
    <property type="evidence" value="ECO:0007669"/>
    <property type="project" value="UniProtKB-KW"/>
</dbReference>
<dbReference type="Pfam" id="PF09360">
    <property type="entry name" value="zf-CDGSH"/>
    <property type="match status" value="1"/>
</dbReference>
<dbReference type="SMART" id="SM00704">
    <property type="entry name" value="ZnF_CDGSH"/>
    <property type="match status" value="1"/>
</dbReference>
<accession>A0A1I0QP32</accession>
<name>A0A1I0QP32_9BACT</name>
<dbReference type="STRING" id="1267423.SAMN05216290_2514"/>